<organism evidence="2 3">
    <name type="scientific">Mytilus coruscus</name>
    <name type="common">Sea mussel</name>
    <dbReference type="NCBI Taxonomy" id="42192"/>
    <lineage>
        <taxon>Eukaryota</taxon>
        <taxon>Metazoa</taxon>
        <taxon>Spiralia</taxon>
        <taxon>Lophotrochozoa</taxon>
        <taxon>Mollusca</taxon>
        <taxon>Bivalvia</taxon>
        <taxon>Autobranchia</taxon>
        <taxon>Pteriomorphia</taxon>
        <taxon>Mytilida</taxon>
        <taxon>Mytiloidea</taxon>
        <taxon>Mytilidae</taxon>
        <taxon>Mytilinae</taxon>
        <taxon>Mytilus</taxon>
    </lineage>
</organism>
<dbReference type="InterPro" id="IPR008775">
    <property type="entry name" value="Phytyl_CoA_dOase-like"/>
</dbReference>
<gene>
    <name evidence="2" type="ORF">MCOR_677</name>
</gene>
<dbReference type="EMBL" id="CACVKT020000161">
    <property type="protein sequence ID" value="CAC5356619.1"/>
    <property type="molecule type" value="Genomic_DNA"/>
</dbReference>
<dbReference type="AlphaFoldDB" id="A0A6J7ZWG0"/>
<dbReference type="OrthoDB" id="445007at2759"/>
<dbReference type="PANTHER" id="PTHR20883">
    <property type="entry name" value="PHYTANOYL-COA DIOXYGENASE DOMAIN CONTAINING 1"/>
    <property type="match status" value="1"/>
</dbReference>
<accession>A0A6J7ZWG0</accession>
<name>A0A6J7ZWG0_MYTCO</name>
<evidence type="ECO:0000256" key="1">
    <source>
        <dbReference type="ARBA" id="ARBA00001962"/>
    </source>
</evidence>
<evidence type="ECO:0000313" key="2">
    <source>
        <dbReference type="EMBL" id="CAC5356619.1"/>
    </source>
</evidence>
<dbReference type="Proteomes" id="UP000507470">
    <property type="component" value="Unassembled WGS sequence"/>
</dbReference>
<reference evidence="2 3" key="1">
    <citation type="submission" date="2020-06" db="EMBL/GenBank/DDBJ databases">
        <authorList>
            <person name="Li R."/>
            <person name="Bekaert M."/>
        </authorList>
    </citation>
    <scope>NUCLEOTIDE SEQUENCE [LARGE SCALE GENOMIC DNA]</scope>
    <source>
        <strain evidence="3">wild</strain>
    </source>
</reference>
<dbReference type="Pfam" id="PF05721">
    <property type="entry name" value="PhyH"/>
    <property type="match status" value="2"/>
</dbReference>
<dbReference type="Gene3D" id="2.60.120.620">
    <property type="entry name" value="q2cbj1_9rhob like domain"/>
    <property type="match status" value="2"/>
</dbReference>
<protein>
    <submittedName>
        <fullName evidence="2">Uncharacterized protein</fullName>
    </submittedName>
</protein>
<proteinExistence type="predicted"/>
<dbReference type="SUPFAM" id="SSF51197">
    <property type="entry name" value="Clavaminate synthase-like"/>
    <property type="match status" value="2"/>
</dbReference>
<dbReference type="PANTHER" id="PTHR20883:SF14">
    <property type="entry name" value="PHYTANOYL-COA DIOXYGENASE"/>
    <property type="match status" value="1"/>
</dbReference>
<keyword evidence="3" id="KW-1185">Reference proteome</keyword>
<evidence type="ECO:0000313" key="3">
    <source>
        <dbReference type="Proteomes" id="UP000507470"/>
    </source>
</evidence>
<sequence>MADKKKTWPGFTGEAYPEVCDIRSMPPQPDVLKPGQLPAEQIKQYFEEGYVVIEKFFDIEGDLEPCRRAIEDLVEELAQKLYKAGKIKNLYREYGLDKRLIKIDEEWPGAVILLHKIGHLPQAFRNLWGNEKLLNLIEQVLGPDIAGMPNWNFRDKTPHNEATTVPWHQDAGYLSTDVYKVLLATVWIPFLDTNRKNGCMEVIPRGHSSGMVANHTCCTGDTWYIQLDEEDMNKTLGCSTKDRKLCPIPYGGLLLFNNFIPHRSLDNASEGVRWSIDLRFKKPGLPNGMFGLKPDVLLRTKENPNLKIDWDTFDSIDRTKAQIASVRDIVEIAEDQEFDTTVQGPWMRKWELGYLVVDEFFTREELDACREDLKLMVEELAQKLHNAGKIKKLYRDYGLFERLTMIEKEFPGSNILLHKLKKMPKSFSDLWSNEKILNVMEQILGPDIMGHPVWNIRTKTPQNEATTVPWHQDVGYLNNESYKVLQPTAWIPLLDTNEDNGCLQLARRGHKTGKVADHQCCYGGTWYVMLEEEEMKRKLDIDLENDLKICPIPYGGMLLFNNLVPHRSLPNMSKKIRWSLDLRWQRPSEPVGFYGLKDGILMRTSKDPNYKIDWESFNKVDRHQVQKKSIEENESAIEDEFDTTIQGPWMKKWEIVHVNRHILEHRKKEGNPETWTKA</sequence>
<comment type="cofactor">
    <cofactor evidence="1">
        <name>Fe cation</name>
        <dbReference type="ChEBI" id="CHEBI:24875"/>
    </cofactor>
</comment>